<dbReference type="Pfam" id="PF00593">
    <property type="entry name" value="TonB_dep_Rec_b-barrel"/>
    <property type="match status" value="1"/>
</dbReference>
<evidence type="ECO:0000256" key="7">
    <source>
        <dbReference type="ARBA" id="ARBA00023136"/>
    </source>
</evidence>
<comment type="similarity">
    <text evidence="10">Belongs to the TonB-dependent receptor family.</text>
</comment>
<evidence type="ECO:0000256" key="1">
    <source>
        <dbReference type="ARBA" id="ARBA00004571"/>
    </source>
</evidence>
<keyword evidence="7 10" id="KW-0472">Membrane</keyword>
<sequence length="630" mass="68717">MLNRFLFVLLSTLFCLSACYGEYLDPISLDHEGPHFPVSPTILADTISLEYVSVPPLKSIYLKEISVWGGLPMLNSLVPGHIASLSMDSLRSLHLMRASGAIELATGGIHNCLGYVGQPCFASVRAPNPRGILFLKDGIPVNDEMTGAFDVSHISLVSLSKIEIMSECGSSIYGPNGSDAVVNLVTKTFWGGLPYSRVAISGGSHDLTRAELEFGRSFGKSWSGYASAAYLKEDGFKSNADADIKDFNADLSYDLGAMKAGVSVWRRDGKVGIPGDTIGLSQPLRDEDRVLFGTVYVKGNSFDTKFYYKDLWHEDSDSLNNSLGVRTVKGMGVDVKKAVNLHRKRISVGVTGRKIELDAGDSLSCEVLDGGTNVAANFEVLPLVYVAPGVSYWYNEVYGSEVSPKLSISMIYSLGFVLFGSVSRGFNAPNIRELFSPTSGNGELKPEHTRSFSGGLRYESNQVSLSVHGFAIKTKDLIEPESDSASQFVNSDYVSRVRGLGFKAKGRAPFVEAGMNLRLATSEHSRTGEELPYAPKVSVAGYAGYNGVFRRGDLGVKVTVDAKYAGERVSDNGLSLPEYYVLNLCGEIRVISLRMSYRVENLLDEEYESVSGYPMPGRTFTYGLDWEFWN</sequence>
<dbReference type="InterPro" id="IPR036942">
    <property type="entry name" value="Beta-barrel_TonB_sf"/>
</dbReference>
<comment type="subcellular location">
    <subcellularLocation>
        <location evidence="1 10">Cell outer membrane</location>
        <topology evidence="1 10">Multi-pass membrane protein</topology>
    </subcellularLocation>
</comment>
<protein>
    <submittedName>
        <fullName evidence="12">TonB-dependent receptor</fullName>
    </submittedName>
</protein>
<dbReference type="PROSITE" id="PS52016">
    <property type="entry name" value="TONB_DEPENDENT_REC_3"/>
    <property type="match status" value="1"/>
</dbReference>
<dbReference type="InterPro" id="IPR039426">
    <property type="entry name" value="TonB-dep_rcpt-like"/>
</dbReference>
<evidence type="ECO:0000256" key="3">
    <source>
        <dbReference type="ARBA" id="ARBA00022452"/>
    </source>
</evidence>
<keyword evidence="3 10" id="KW-1134">Transmembrane beta strand</keyword>
<dbReference type="InterPro" id="IPR037066">
    <property type="entry name" value="Plug_dom_sf"/>
</dbReference>
<dbReference type="Proteomes" id="UP000315525">
    <property type="component" value="Unassembled WGS sequence"/>
</dbReference>
<keyword evidence="5" id="KW-0732">Signal</keyword>
<dbReference type="GO" id="GO:0044718">
    <property type="term" value="P:siderophore transmembrane transport"/>
    <property type="evidence" value="ECO:0007669"/>
    <property type="project" value="TreeGrafter"/>
</dbReference>
<dbReference type="Gene3D" id="2.40.170.20">
    <property type="entry name" value="TonB-dependent receptor, beta-barrel domain"/>
    <property type="match status" value="1"/>
</dbReference>
<dbReference type="GO" id="GO:0009279">
    <property type="term" value="C:cell outer membrane"/>
    <property type="evidence" value="ECO:0007669"/>
    <property type="project" value="UniProtKB-SubCell"/>
</dbReference>
<evidence type="ECO:0000256" key="10">
    <source>
        <dbReference type="PROSITE-ProRule" id="PRU01360"/>
    </source>
</evidence>
<evidence type="ECO:0000256" key="5">
    <source>
        <dbReference type="ARBA" id="ARBA00022729"/>
    </source>
</evidence>
<evidence type="ECO:0000313" key="12">
    <source>
        <dbReference type="EMBL" id="TET47150.1"/>
    </source>
</evidence>
<accession>A0A523UXD2</accession>
<keyword evidence="8 12" id="KW-0675">Receptor</keyword>
<evidence type="ECO:0000256" key="9">
    <source>
        <dbReference type="ARBA" id="ARBA00023237"/>
    </source>
</evidence>
<reference evidence="12 13" key="1">
    <citation type="submission" date="2019-03" db="EMBL/GenBank/DDBJ databases">
        <title>Metabolic potential of uncultured bacteria and archaea associated with petroleum seepage in deep-sea sediments.</title>
        <authorList>
            <person name="Dong X."/>
            <person name="Hubert C."/>
        </authorList>
    </citation>
    <scope>NUCLEOTIDE SEQUENCE [LARGE SCALE GENOMIC DNA]</scope>
    <source>
        <strain evidence="12">E44_bin18</strain>
    </source>
</reference>
<evidence type="ECO:0000256" key="8">
    <source>
        <dbReference type="ARBA" id="ARBA00023170"/>
    </source>
</evidence>
<keyword evidence="4 10" id="KW-0812">Transmembrane</keyword>
<organism evidence="12 13">
    <name type="scientific">candidate division TA06 bacterium</name>
    <dbReference type="NCBI Taxonomy" id="2250710"/>
    <lineage>
        <taxon>Bacteria</taxon>
        <taxon>Bacteria division TA06</taxon>
    </lineage>
</organism>
<evidence type="ECO:0000256" key="2">
    <source>
        <dbReference type="ARBA" id="ARBA00022448"/>
    </source>
</evidence>
<evidence type="ECO:0000256" key="4">
    <source>
        <dbReference type="ARBA" id="ARBA00022692"/>
    </source>
</evidence>
<dbReference type="PANTHER" id="PTHR30069">
    <property type="entry name" value="TONB-DEPENDENT OUTER MEMBRANE RECEPTOR"/>
    <property type="match status" value="1"/>
</dbReference>
<gene>
    <name evidence="12" type="ORF">E3J62_02385</name>
</gene>
<dbReference type="GO" id="GO:0015344">
    <property type="term" value="F:siderophore uptake transmembrane transporter activity"/>
    <property type="evidence" value="ECO:0007669"/>
    <property type="project" value="TreeGrafter"/>
</dbReference>
<proteinExistence type="inferred from homology"/>
<dbReference type="InterPro" id="IPR000531">
    <property type="entry name" value="Beta-barrel_TonB"/>
</dbReference>
<dbReference type="Gene3D" id="2.170.130.10">
    <property type="entry name" value="TonB-dependent receptor, plug domain"/>
    <property type="match status" value="1"/>
</dbReference>
<keyword evidence="9 10" id="KW-0998">Cell outer membrane</keyword>
<evidence type="ECO:0000259" key="11">
    <source>
        <dbReference type="Pfam" id="PF00593"/>
    </source>
</evidence>
<evidence type="ECO:0000313" key="13">
    <source>
        <dbReference type="Proteomes" id="UP000315525"/>
    </source>
</evidence>
<evidence type="ECO:0000256" key="6">
    <source>
        <dbReference type="ARBA" id="ARBA00023077"/>
    </source>
</evidence>
<dbReference type="EMBL" id="SOJN01000031">
    <property type="protein sequence ID" value="TET47150.1"/>
    <property type="molecule type" value="Genomic_DNA"/>
</dbReference>
<dbReference type="SUPFAM" id="SSF56935">
    <property type="entry name" value="Porins"/>
    <property type="match status" value="1"/>
</dbReference>
<name>A0A523UXD2_UNCT6</name>
<dbReference type="PANTHER" id="PTHR30069:SF29">
    <property type="entry name" value="HEMOGLOBIN AND HEMOGLOBIN-HAPTOGLOBIN-BINDING PROTEIN 1-RELATED"/>
    <property type="match status" value="1"/>
</dbReference>
<feature type="domain" description="TonB-dependent receptor-like beta-barrel" evidence="11">
    <location>
        <begin position="200"/>
        <end position="584"/>
    </location>
</feature>
<keyword evidence="2 10" id="KW-0813">Transport</keyword>
<keyword evidence="6" id="KW-0798">TonB box</keyword>
<dbReference type="AlphaFoldDB" id="A0A523UXD2"/>
<comment type="caution">
    <text evidence="12">The sequence shown here is derived from an EMBL/GenBank/DDBJ whole genome shotgun (WGS) entry which is preliminary data.</text>
</comment>